<dbReference type="Proteomes" id="UP000652176">
    <property type="component" value="Unassembled WGS sequence"/>
</dbReference>
<evidence type="ECO:0000313" key="2">
    <source>
        <dbReference type="Proteomes" id="UP000652176"/>
    </source>
</evidence>
<gene>
    <name evidence="1" type="ORF">IE877_08060</name>
</gene>
<dbReference type="RefSeq" id="WP_192377391.1">
    <property type="nucleotide sequence ID" value="NZ_CAJHIV010000001.1"/>
</dbReference>
<reference evidence="1 2" key="1">
    <citation type="submission" date="2020-09" db="EMBL/GenBank/DDBJ databases">
        <title>Methylomonas albis sp. nov. and Methylomonas fluvii sp. nov.: Two cold-adapted methanotrophs from the River Elbe and an amended description of Methylovulum psychrotolerans strain Eb1.</title>
        <authorList>
            <person name="Bussmann I.K."/>
            <person name="Klings K.-W."/>
            <person name="Warnstedt J."/>
            <person name="Hoppert M."/>
            <person name="Saborowski A."/>
            <person name="Horn F."/>
            <person name="Liebner S."/>
        </authorList>
    </citation>
    <scope>NUCLEOTIDE SEQUENCE [LARGE SCALE GENOMIC DNA]</scope>
    <source>
        <strain evidence="1 2">EbA</strain>
    </source>
</reference>
<evidence type="ECO:0000313" key="1">
    <source>
        <dbReference type="EMBL" id="MBD9355837.1"/>
    </source>
</evidence>
<comment type="caution">
    <text evidence="1">The sequence shown here is derived from an EMBL/GenBank/DDBJ whole genome shotgun (WGS) entry which is preliminary data.</text>
</comment>
<proteinExistence type="predicted"/>
<name>A0ABR9D1Q8_9GAMM</name>
<accession>A0ABR9D1Q8</accession>
<organism evidence="1 2">
    <name type="scientific">Methylomonas albis</name>
    <dbReference type="NCBI Taxonomy" id="1854563"/>
    <lineage>
        <taxon>Bacteria</taxon>
        <taxon>Pseudomonadati</taxon>
        <taxon>Pseudomonadota</taxon>
        <taxon>Gammaproteobacteria</taxon>
        <taxon>Methylococcales</taxon>
        <taxon>Methylococcaceae</taxon>
        <taxon>Methylomonas</taxon>
    </lineage>
</organism>
<sequence length="90" mass="10007">MKNAERAPGLKVNVDVLAVIYETRKKCAAEFIENLRVVFDNFLPAGITGALPHGGSLREVILTESLTLYQRQATPHMNRPPACYLPAKDR</sequence>
<protein>
    <submittedName>
        <fullName evidence="1">Uncharacterized protein</fullName>
    </submittedName>
</protein>
<dbReference type="EMBL" id="JACXSS010000001">
    <property type="protein sequence ID" value="MBD9355837.1"/>
    <property type="molecule type" value="Genomic_DNA"/>
</dbReference>
<keyword evidence="2" id="KW-1185">Reference proteome</keyword>